<dbReference type="eggNOG" id="ENOG50302RV">
    <property type="taxonomic scope" value="Bacteria"/>
</dbReference>
<evidence type="ECO:0008006" key="3">
    <source>
        <dbReference type="Google" id="ProtNLM"/>
    </source>
</evidence>
<organism evidence="1 2">
    <name type="scientific">Thioalkalivibrio sulfidiphilus (strain HL-EbGR7)</name>
    <dbReference type="NCBI Taxonomy" id="396588"/>
    <lineage>
        <taxon>Bacteria</taxon>
        <taxon>Pseudomonadati</taxon>
        <taxon>Pseudomonadota</taxon>
        <taxon>Gammaproteobacteria</taxon>
        <taxon>Chromatiales</taxon>
        <taxon>Ectothiorhodospiraceae</taxon>
        <taxon>Thioalkalivibrio</taxon>
    </lineage>
</organism>
<name>B8GP18_THISH</name>
<dbReference type="RefSeq" id="WP_012637591.1">
    <property type="nucleotide sequence ID" value="NC_011901.1"/>
</dbReference>
<reference evidence="1 2" key="1">
    <citation type="journal article" date="2011" name="Stand. Genomic Sci.">
        <title>Complete genome sequence of 'Thioalkalivibrio sulfidophilus' HL-EbGr7.</title>
        <authorList>
            <person name="Muyzer G."/>
            <person name="Sorokin D.Y."/>
            <person name="Mavromatis K."/>
            <person name="Lapidus A."/>
            <person name="Clum A."/>
            <person name="Ivanova N."/>
            <person name="Pati A."/>
            <person name="d'Haeseleer P."/>
            <person name="Woyke T."/>
            <person name="Kyrpides N.C."/>
        </authorList>
    </citation>
    <scope>NUCLEOTIDE SEQUENCE [LARGE SCALE GENOMIC DNA]</scope>
    <source>
        <strain evidence="1 2">HL-EbGR7</strain>
    </source>
</reference>
<evidence type="ECO:0000313" key="1">
    <source>
        <dbReference type="EMBL" id="ACL72107.1"/>
    </source>
</evidence>
<proteinExistence type="predicted"/>
<keyword evidence="2" id="KW-1185">Reference proteome</keyword>
<accession>B8GP18</accession>
<protein>
    <recommendedName>
        <fullName evidence="3">Esterase</fullName>
    </recommendedName>
</protein>
<evidence type="ECO:0000313" key="2">
    <source>
        <dbReference type="Proteomes" id="UP000002383"/>
    </source>
</evidence>
<dbReference type="HOGENOM" id="CLU_1170233_0_0_6"/>
<dbReference type="AlphaFoldDB" id="B8GP18"/>
<dbReference type="EMBL" id="CP001339">
    <property type="protein sequence ID" value="ACL72107.1"/>
    <property type="molecule type" value="Genomic_DNA"/>
</dbReference>
<dbReference type="Proteomes" id="UP000002383">
    <property type="component" value="Chromosome"/>
</dbReference>
<sequence length="237" mass="26523">MTTRTPTQSSLLGRVTGLWQVLHEYLFAGARRNKAPIVDPAGLRHFVQTRASYIAQTSLYGYLRTRAGMRYPELFDDDPFVVSINIAKWHMFLACLSDLSVYAGGMLRLKAPGSSVDVGRFMEELVQSILDETGVPEDAGEEYPAHAERVMARVRASVWRDVTDDESVFVESPEGLVKYAPIVEELKALDDEIVRNSVRFHWQEIRRDMRELLNAQAVLAQVENAPSGPGAPTSMLP</sequence>
<dbReference type="OrthoDB" id="6057488at2"/>
<gene>
    <name evidence="1" type="ordered locus">Tgr7_1020</name>
</gene>
<dbReference type="KEGG" id="tgr:Tgr7_1020"/>